<gene>
    <name evidence="1" type="ORF">N800_11140</name>
</gene>
<accession>A0A0A0EQ28</accession>
<reference evidence="1 2" key="1">
    <citation type="submission" date="2013-08" db="EMBL/GenBank/DDBJ databases">
        <title>Genome sequencing of Lysobacter.</title>
        <authorList>
            <person name="Zhang S."/>
            <person name="Wang G."/>
        </authorList>
    </citation>
    <scope>NUCLEOTIDE SEQUENCE [LARGE SCALE GENOMIC DNA]</scope>
    <source>
        <strain evidence="1 2">GH1-9</strain>
    </source>
</reference>
<dbReference type="AlphaFoldDB" id="A0A0A0EQ28"/>
<sequence length="280" mass="31592">MVEDLRMRIHELEARYELEPGLKDVFVEGAFDKELLTEGCSTGVNQGRVYYEIDAVDVPNEVVTALGLTLGNKQRVIALAKALEGLDEECEYRCLVDRDLDGWIGGITHVARLKWTRFTSVEAYFIRSDVVKRYLITVAKSRIEDWGRFYTSFVRVLRDLFAMRLADRDLGLNLTWVKVDKSLKMAGGVVRFDLDGYVKKILQGSGAARQLGAFTSAMEQWVERLDEDDRNCVRGHDFTYLMSWVIGSCGGIKGYGSEEALSRLLVITTSEAPELIDIVA</sequence>
<evidence type="ECO:0008006" key="3">
    <source>
        <dbReference type="Google" id="ProtNLM"/>
    </source>
</evidence>
<evidence type="ECO:0000313" key="1">
    <source>
        <dbReference type="EMBL" id="KGM53096.1"/>
    </source>
</evidence>
<organism evidence="1 2">
    <name type="scientific">Lysobacter daejeonensis GH1-9</name>
    <dbReference type="NCBI Taxonomy" id="1385517"/>
    <lineage>
        <taxon>Bacteria</taxon>
        <taxon>Pseudomonadati</taxon>
        <taxon>Pseudomonadota</taxon>
        <taxon>Gammaproteobacteria</taxon>
        <taxon>Lysobacterales</taxon>
        <taxon>Lysobacteraceae</taxon>
        <taxon>Aerolutibacter</taxon>
    </lineage>
</organism>
<dbReference type="EMBL" id="AVPU01000044">
    <property type="protein sequence ID" value="KGM53096.1"/>
    <property type="molecule type" value="Genomic_DNA"/>
</dbReference>
<comment type="caution">
    <text evidence="1">The sequence shown here is derived from an EMBL/GenBank/DDBJ whole genome shotgun (WGS) entry which is preliminary data.</text>
</comment>
<protein>
    <recommendedName>
        <fullName evidence="3">DUF4435 domain-containing protein</fullName>
    </recommendedName>
</protein>
<evidence type="ECO:0000313" key="2">
    <source>
        <dbReference type="Proteomes" id="UP000029998"/>
    </source>
</evidence>
<name>A0A0A0EQ28_9GAMM</name>
<proteinExistence type="predicted"/>
<keyword evidence="2" id="KW-1185">Reference proteome</keyword>
<dbReference type="Proteomes" id="UP000029998">
    <property type="component" value="Unassembled WGS sequence"/>
</dbReference>
<dbReference type="OrthoDB" id="581541at2"/>
<dbReference type="RefSeq" id="WP_036140104.1">
    <property type="nucleotide sequence ID" value="NZ_AVPU01000044.1"/>
</dbReference>